<feature type="transmembrane region" description="Helical" evidence="7">
    <location>
        <begin position="207"/>
        <end position="226"/>
    </location>
</feature>
<organism evidence="9 10">
    <name type="scientific">Sphingomonas jatrophae</name>
    <dbReference type="NCBI Taxonomy" id="1166337"/>
    <lineage>
        <taxon>Bacteria</taxon>
        <taxon>Pseudomonadati</taxon>
        <taxon>Pseudomonadota</taxon>
        <taxon>Alphaproteobacteria</taxon>
        <taxon>Sphingomonadales</taxon>
        <taxon>Sphingomonadaceae</taxon>
        <taxon>Sphingomonas</taxon>
    </lineage>
</organism>
<evidence type="ECO:0000256" key="5">
    <source>
        <dbReference type="ARBA" id="ARBA00023098"/>
    </source>
</evidence>
<comment type="subcellular location">
    <subcellularLocation>
        <location evidence="1">Endomembrane system</location>
        <topology evidence="1">Multi-pass membrane protein</topology>
    </subcellularLocation>
</comment>
<dbReference type="GO" id="GO:0006643">
    <property type="term" value="P:membrane lipid metabolic process"/>
    <property type="evidence" value="ECO:0007669"/>
    <property type="project" value="TreeGrafter"/>
</dbReference>
<dbReference type="GO" id="GO:0016020">
    <property type="term" value="C:membrane"/>
    <property type="evidence" value="ECO:0007669"/>
    <property type="project" value="GOC"/>
</dbReference>
<keyword evidence="3 7" id="KW-1133">Transmembrane helix</keyword>
<feature type="transmembrane region" description="Helical" evidence="7">
    <location>
        <begin position="27"/>
        <end position="44"/>
    </location>
</feature>
<keyword evidence="5" id="KW-0443">Lipid metabolism</keyword>
<dbReference type="GO" id="GO:0008610">
    <property type="term" value="P:lipid biosynthetic process"/>
    <property type="evidence" value="ECO:0007669"/>
    <property type="project" value="InterPro"/>
</dbReference>
<evidence type="ECO:0000259" key="8">
    <source>
        <dbReference type="Pfam" id="PF04116"/>
    </source>
</evidence>
<dbReference type="GO" id="GO:0012505">
    <property type="term" value="C:endomembrane system"/>
    <property type="evidence" value="ECO:0007669"/>
    <property type="project" value="UniProtKB-SubCell"/>
</dbReference>
<feature type="transmembrane region" description="Helical" evidence="7">
    <location>
        <begin position="73"/>
        <end position="94"/>
    </location>
</feature>
<dbReference type="GO" id="GO:0050479">
    <property type="term" value="F:glyceryl-ether monooxygenase activity"/>
    <property type="evidence" value="ECO:0007669"/>
    <property type="project" value="TreeGrafter"/>
</dbReference>
<dbReference type="RefSeq" id="WP_093311413.1">
    <property type="nucleotide sequence ID" value="NZ_FOZG01000001.1"/>
</dbReference>
<accession>A0A1I6JV53</accession>
<proteinExistence type="predicted"/>
<keyword evidence="6 7" id="KW-0472">Membrane</keyword>
<feature type="domain" description="Fatty acid hydroxylase" evidence="8">
    <location>
        <begin position="129"/>
        <end position="276"/>
    </location>
</feature>
<dbReference type="GO" id="GO:0005506">
    <property type="term" value="F:iron ion binding"/>
    <property type="evidence" value="ECO:0007669"/>
    <property type="project" value="InterPro"/>
</dbReference>
<evidence type="ECO:0000256" key="6">
    <source>
        <dbReference type="ARBA" id="ARBA00023136"/>
    </source>
</evidence>
<dbReference type="STRING" id="1166337.SAMN05192580_0932"/>
<feature type="transmembrane region" description="Helical" evidence="7">
    <location>
        <begin position="114"/>
        <end position="138"/>
    </location>
</feature>
<dbReference type="InterPro" id="IPR051689">
    <property type="entry name" value="Sterol_desaturase/TMEM195"/>
</dbReference>
<keyword evidence="2 7" id="KW-0812">Transmembrane</keyword>
<evidence type="ECO:0000256" key="2">
    <source>
        <dbReference type="ARBA" id="ARBA00022692"/>
    </source>
</evidence>
<dbReference type="AlphaFoldDB" id="A0A1I6JV53"/>
<dbReference type="Proteomes" id="UP000198824">
    <property type="component" value="Unassembled WGS sequence"/>
</dbReference>
<dbReference type="PANTHER" id="PTHR21624:SF1">
    <property type="entry name" value="ALKYLGLYCEROL MONOOXYGENASE"/>
    <property type="match status" value="1"/>
</dbReference>
<evidence type="ECO:0000256" key="3">
    <source>
        <dbReference type="ARBA" id="ARBA00022989"/>
    </source>
</evidence>
<reference evidence="9 10" key="1">
    <citation type="submission" date="2016-10" db="EMBL/GenBank/DDBJ databases">
        <authorList>
            <person name="de Groot N.N."/>
        </authorList>
    </citation>
    <scope>NUCLEOTIDE SEQUENCE [LARGE SCALE GENOMIC DNA]</scope>
    <source>
        <strain evidence="9 10">S5-249</strain>
    </source>
</reference>
<evidence type="ECO:0000256" key="1">
    <source>
        <dbReference type="ARBA" id="ARBA00004127"/>
    </source>
</evidence>
<name>A0A1I6JV53_9SPHN</name>
<evidence type="ECO:0000313" key="10">
    <source>
        <dbReference type="Proteomes" id="UP000198824"/>
    </source>
</evidence>
<evidence type="ECO:0000256" key="7">
    <source>
        <dbReference type="SAM" id="Phobius"/>
    </source>
</evidence>
<dbReference type="EMBL" id="FOZG01000001">
    <property type="protein sequence ID" value="SFR82874.1"/>
    <property type="molecule type" value="Genomic_DNA"/>
</dbReference>
<evidence type="ECO:0000313" key="9">
    <source>
        <dbReference type="EMBL" id="SFR82874.1"/>
    </source>
</evidence>
<feature type="transmembrane region" description="Helical" evidence="7">
    <location>
        <begin position="179"/>
        <end position="201"/>
    </location>
</feature>
<dbReference type="Pfam" id="PF04116">
    <property type="entry name" value="FA_hydroxylase"/>
    <property type="match status" value="1"/>
</dbReference>
<protein>
    <submittedName>
        <fullName evidence="9">Sterol desaturase/sphingolipid hydroxylase, fatty acid hydroxylase superfamily</fullName>
    </submittedName>
</protein>
<dbReference type="OrthoDB" id="9770329at2"/>
<keyword evidence="10" id="KW-1185">Reference proteome</keyword>
<keyword evidence="4" id="KW-0560">Oxidoreductase</keyword>
<evidence type="ECO:0000256" key="4">
    <source>
        <dbReference type="ARBA" id="ARBA00023002"/>
    </source>
</evidence>
<gene>
    <name evidence="9" type="ORF">SAMN05192580_0932</name>
</gene>
<sequence length="332" mass="35772">MGEWANILAAGLANQIGGTFLQPGSSLFLPALLVTLAISLPLAVPRTTRLPRIAVLRRVLVPRRLWRSRSGQVDIGFFLFSLCGGGVTFGWALISSEMVRSWLRPLLAGSIPALAAGVPPGVVVIAATALTFIAYDAAYWLDHRLKHRVPVLWAFHKVHHSAESLSLLTNFRVHPVDTLVFYNLVALATGVAGAVCDVLAGHPVEPLGIGGTGALVLISAALLTHLQHSHLWVTLGPRWGGWLLGPAHHQVHHSADPRHFDRNFGNVLALWDRLGGSFHRPAERREVPRFGLDDPAAQTLPSLTVRPFTDAARTLIPQAPFAPALSLGNEPG</sequence>
<dbReference type="InterPro" id="IPR006694">
    <property type="entry name" value="Fatty_acid_hydroxylase"/>
</dbReference>
<dbReference type="PANTHER" id="PTHR21624">
    <property type="entry name" value="STEROL DESATURASE-RELATED PROTEIN"/>
    <property type="match status" value="1"/>
</dbReference>